<sequence length="197" mass="23231">MNYIEEKYIELYSDYINSFSPVSQESLEQLLSLMKIRDVDKGETLVFKGQVARNILFVCEGILISQWMDDKANVYVKNFFLKGFYAGSTVSMLKSLPSHFGVECIEAGKIIEMDYHKYKEVIFKNEDLKSYYIKHIEQNWIVENEKRQISFAAQDAKERYFTFLDEYPDLPDRVPQWQIASYLGITPTQLSRIRRDL</sequence>
<evidence type="ECO:0000313" key="3">
    <source>
        <dbReference type="Proteomes" id="UP000235826"/>
    </source>
</evidence>
<gene>
    <name evidence="2" type="ORF">C1H87_22180</name>
</gene>
<keyword evidence="3" id="KW-1185">Reference proteome</keyword>
<protein>
    <submittedName>
        <fullName evidence="2">Crp/Fnr family transcriptional regulator</fullName>
    </submittedName>
</protein>
<feature type="domain" description="Cyclic nucleotide-binding" evidence="1">
    <location>
        <begin position="18"/>
        <end position="139"/>
    </location>
</feature>
<name>A0A2K9PXK6_9FLAO</name>
<evidence type="ECO:0000313" key="2">
    <source>
        <dbReference type="EMBL" id="AUP81277.1"/>
    </source>
</evidence>
<dbReference type="AlphaFoldDB" id="A0A2K9PXK6"/>
<organism evidence="2 3">
    <name type="scientific">Flavivirga eckloniae</name>
    <dbReference type="NCBI Taxonomy" id="1803846"/>
    <lineage>
        <taxon>Bacteria</taxon>
        <taxon>Pseudomonadati</taxon>
        <taxon>Bacteroidota</taxon>
        <taxon>Flavobacteriia</taxon>
        <taxon>Flavobacteriales</taxon>
        <taxon>Flavobacteriaceae</taxon>
        <taxon>Flavivirga</taxon>
    </lineage>
</organism>
<evidence type="ECO:0000259" key="1">
    <source>
        <dbReference type="PROSITE" id="PS50042"/>
    </source>
</evidence>
<dbReference type="OrthoDB" id="663011at2"/>
<dbReference type="SUPFAM" id="SSF51206">
    <property type="entry name" value="cAMP-binding domain-like"/>
    <property type="match status" value="1"/>
</dbReference>
<dbReference type="RefSeq" id="WP_102757920.1">
    <property type="nucleotide sequence ID" value="NZ_CP025791.1"/>
</dbReference>
<proteinExistence type="predicted"/>
<dbReference type="KEGG" id="fek:C1H87_22180"/>
<dbReference type="Proteomes" id="UP000235826">
    <property type="component" value="Chromosome"/>
</dbReference>
<dbReference type="InterPro" id="IPR018490">
    <property type="entry name" value="cNMP-bd_dom_sf"/>
</dbReference>
<reference evidence="2 3" key="1">
    <citation type="submission" date="2018-01" db="EMBL/GenBank/DDBJ databases">
        <title>Complete genome sequence of Flavivirga eckloniae ECD14 isolated from seaweed Ecklonia cava.</title>
        <authorList>
            <person name="Lee J.H."/>
            <person name="Baik K.S."/>
            <person name="Seong C.N."/>
        </authorList>
    </citation>
    <scope>NUCLEOTIDE SEQUENCE [LARGE SCALE GENOMIC DNA]</scope>
    <source>
        <strain evidence="2 3">ECD14</strain>
    </source>
</reference>
<dbReference type="EMBL" id="CP025791">
    <property type="protein sequence ID" value="AUP81277.1"/>
    <property type="molecule type" value="Genomic_DNA"/>
</dbReference>
<accession>A0A2K9PXK6</accession>
<dbReference type="PROSITE" id="PS50042">
    <property type="entry name" value="CNMP_BINDING_3"/>
    <property type="match status" value="1"/>
</dbReference>
<dbReference type="Gene3D" id="2.60.120.10">
    <property type="entry name" value="Jelly Rolls"/>
    <property type="match status" value="1"/>
</dbReference>
<dbReference type="InterPro" id="IPR000595">
    <property type="entry name" value="cNMP-bd_dom"/>
</dbReference>
<dbReference type="InterPro" id="IPR014710">
    <property type="entry name" value="RmlC-like_jellyroll"/>
</dbReference>